<dbReference type="GO" id="GO:0006974">
    <property type="term" value="P:DNA damage response"/>
    <property type="evidence" value="ECO:0007669"/>
    <property type="project" value="InterPro"/>
</dbReference>
<protein>
    <submittedName>
        <fullName evidence="3">Uncharacterized protein</fullName>
    </submittedName>
</protein>
<comment type="caution">
    <text evidence="3">The sequence shown here is derived from an EMBL/GenBank/DDBJ whole genome shotgun (WGS) entry which is preliminary data.</text>
</comment>
<evidence type="ECO:0000256" key="2">
    <source>
        <dbReference type="ARBA" id="ARBA00022490"/>
    </source>
</evidence>
<dbReference type="EMBL" id="JARQZJ010000069">
    <property type="protein sequence ID" value="KAK9881478.1"/>
    <property type="molecule type" value="Genomic_DNA"/>
</dbReference>
<organism evidence="3 4">
    <name type="scientific">Henosepilachna vigintioctopunctata</name>
    <dbReference type="NCBI Taxonomy" id="420089"/>
    <lineage>
        <taxon>Eukaryota</taxon>
        <taxon>Metazoa</taxon>
        <taxon>Ecdysozoa</taxon>
        <taxon>Arthropoda</taxon>
        <taxon>Hexapoda</taxon>
        <taxon>Insecta</taxon>
        <taxon>Pterygota</taxon>
        <taxon>Neoptera</taxon>
        <taxon>Endopterygota</taxon>
        <taxon>Coleoptera</taxon>
        <taxon>Polyphaga</taxon>
        <taxon>Cucujiformia</taxon>
        <taxon>Coccinelloidea</taxon>
        <taxon>Coccinellidae</taxon>
        <taxon>Epilachninae</taxon>
        <taxon>Epilachnini</taxon>
        <taxon>Henosepilachna</taxon>
    </lineage>
</organism>
<evidence type="ECO:0000256" key="1">
    <source>
        <dbReference type="ARBA" id="ARBA00004496"/>
    </source>
</evidence>
<dbReference type="Proteomes" id="UP001431783">
    <property type="component" value="Unassembled WGS sequence"/>
</dbReference>
<dbReference type="PANTHER" id="PTHR21331">
    <property type="entry name" value="BRCA1-ASSOCIATED ATM ACTIVATOR 1"/>
    <property type="match status" value="1"/>
</dbReference>
<accession>A0AAW1ULU6</accession>
<evidence type="ECO:0000313" key="3">
    <source>
        <dbReference type="EMBL" id="KAK9881478.1"/>
    </source>
</evidence>
<keyword evidence="2" id="KW-0963">Cytoplasm</keyword>
<evidence type="ECO:0000313" key="4">
    <source>
        <dbReference type="Proteomes" id="UP001431783"/>
    </source>
</evidence>
<dbReference type="InterPro" id="IPR038904">
    <property type="entry name" value="BRAT1"/>
</dbReference>
<proteinExistence type="predicted"/>
<dbReference type="GO" id="GO:0005737">
    <property type="term" value="C:cytoplasm"/>
    <property type="evidence" value="ECO:0007669"/>
    <property type="project" value="UniProtKB-SubCell"/>
</dbReference>
<reference evidence="3 4" key="1">
    <citation type="submission" date="2023-03" db="EMBL/GenBank/DDBJ databases">
        <title>Genome insight into feeding habits of ladybird beetles.</title>
        <authorList>
            <person name="Li H.-S."/>
            <person name="Huang Y.-H."/>
            <person name="Pang H."/>
        </authorList>
    </citation>
    <scope>NUCLEOTIDE SEQUENCE [LARGE SCALE GENOMIC DNA]</scope>
    <source>
        <strain evidence="3">SYSU_2023b</strain>
        <tissue evidence="3">Whole body</tissue>
    </source>
</reference>
<gene>
    <name evidence="3" type="ORF">WA026_016362</name>
</gene>
<dbReference type="GO" id="GO:0008283">
    <property type="term" value="P:cell population proliferation"/>
    <property type="evidence" value="ECO:0007669"/>
    <property type="project" value="InterPro"/>
</dbReference>
<comment type="subcellular location">
    <subcellularLocation>
        <location evidence="1">Cytoplasm</location>
    </subcellularLocation>
</comment>
<keyword evidence="4" id="KW-1185">Reference proteome</keyword>
<dbReference type="PANTHER" id="PTHR21331:SF2">
    <property type="entry name" value="BRCA1-ASSOCIATED ATM ACTIVATOR 1"/>
    <property type="match status" value="1"/>
</dbReference>
<name>A0AAW1ULU6_9CUCU</name>
<sequence length="176" mass="20512">MECNMTEAIILLSKRENEVTVRAQVIIVLTTVFNFSSSFPHLQKQICETMCYTLIHGNDTRVRLYSLLFWIKRIEEKLTLYGMVDGKFLECVFSFNSKKILQLTEIEIKKRLKCVLKELKEIDCFKALKHAVADKCDVTVSKKSWQVSKKLNDLFDKYGVEKDLRMELANSLEICT</sequence>
<dbReference type="GO" id="GO:0005634">
    <property type="term" value="C:nucleus"/>
    <property type="evidence" value="ECO:0007669"/>
    <property type="project" value="TreeGrafter"/>
</dbReference>
<dbReference type="AlphaFoldDB" id="A0AAW1ULU6"/>